<organism evidence="1 2">
    <name type="scientific">Trifolium pratense</name>
    <name type="common">Red clover</name>
    <dbReference type="NCBI Taxonomy" id="57577"/>
    <lineage>
        <taxon>Eukaryota</taxon>
        <taxon>Viridiplantae</taxon>
        <taxon>Streptophyta</taxon>
        <taxon>Embryophyta</taxon>
        <taxon>Tracheophyta</taxon>
        <taxon>Spermatophyta</taxon>
        <taxon>Magnoliopsida</taxon>
        <taxon>eudicotyledons</taxon>
        <taxon>Gunneridae</taxon>
        <taxon>Pentapetalae</taxon>
        <taxon>rosids</taxon>
        <taxon>fabids</taxon>
        <taxon>Fabales</taxon>
        <taxon>Fabaceae</taxon>
        <taxon>Papilionoideae</taxon>
        <taxon>50 kb inversion clade</taxon>
        <taxon>NPAAA clade</taxon>
        <taxon>Hologalegina</taxon>
        <taxon>IRL clade</taxon>
        <taxon>Trifolieae</taxon>
        <taxon>Trifolium</taxon>
    </lineage>
</organism>
<keyword evidence="2" id="KW-1185">Reference proteome</keyword>
<dbReference type="Proteomes" id="UP001177021">
    <property type="component" value="Unassembled WGS sequence"/>
</dbReference>
<evidence type="ECO:0000313" key="2">
    <source>
        <dbReference type="Proteomes" id="UP001177021"/>
    </source>
</evidence>
<comment type="caution">
    <text evidence="1">The sequence shown here is derived from an EMBL/GenBank/DDBJ whole genome shotgun (WGS) entry which is preliminary data.</text>
</comment>
<reference evidence="1" key="1">
    <citation type="submission" date="2023-10" db="EMBL/GenBank/DDBJ databases">
        <authorList>
            <person name="Rodriguez Cubillos JULIANA M."/>
            <person name="De Vega J."/>
        </authorList>
    </citation>
    <scope>NUCLEOTIDE SEQUENCE</scope>
</reference>
<gene>
    <name evidence="1" type="ORF">MILVUS5_LOCUS11587</name>
</gene>
<dbReference type="EMBL" id="CASHSV030000024">
    <property type="protein sequence ID" value="CAJ2642051.1"/>
    <property type="molecule type" value="Genomic_DNA"/>
</dbReference>
<accession>A0ACB0JAN6</accession>
<protein>
    <submittedName>
        <fullName evidence="1">Uncharacterized protein</fullName>
    </submittedName>
</protein>
<evidence type="ECO:0000313" key="1">
    <source>
        <dbReference type="EMBL" id="CAJ2642051.1"/>
    </source>
</evidence>
<proteinExistence type="predicted"/>
<name>A0ACB0JAN6_TRIPR</name>
<sequence>MHRLQEVESSNKEGSLSFTLYGSNVREAGWSSLLLLLRRLLFLQSNSCRPDRSRENNFHMSIRSICIIVSNYLCDIVNKRNGKKDSKEYYKITHLFIFSIKAGRKQTQTIILPIFTHIEQN</sequence>